<dbReference type="InterPro" id="IPR005064">
    <property type="entry name" value="BUG"/>
</dbReference>
<dbReference type="Proteomes" id="UP000235994">
    <property type="component" value="Unassembled WGS sequence"/>
</dbReference>
<gene>
    <name evidence="3" type="ORF">C1I89_02055</name>
</gene>
<organism evidence="3 4">
    <name type="scientific">Achromobacter pulmonis</name>
    <dbReference type="NCBI Taxonomy" id="1389932"/>
    <lineage>
        <taxon>Bacteria</taxon>
        <taxon>Pseudomonadati</taxon>
        <taxon>Pseudomonadota</taxon>
        <taxon>Betaproteobacteria</taxon>
        <taxon>Burkholderiales</taxon>
        <taxon>Alcaligenaceae</taxon>
        <taxon>Achromobacter</taxon>
    </lineage>
</organism>
<dbReference type="Gene3D" id="3.40.190.150">
    <property type="entry name" value="Bordetella uptake gene, domain 1"/>
    <property type="match status" value="1"/>
</dbReference>
<dbReference type="PANTHER" id="PTHR42928:SF5">
    <property type="entry name" value="BLR1237 PROTEIN"/>
    <property type="match status" value="1"/>
</dbReference>
<proteinExistence type="inferred from homology"/>
<evidence type="ECO:0000256" key="1">
    <source>
        <dbReference type="ARBA" id="ARBA00006987"/>
    </source>
</evidence>
<dbReference type="SUPFAM" id="SSF53850">
    <property type="entry name" value="Periplasmic binding protein-like II"/>
    <property type="match status" value="1"/>
</dbReference>
<name>A0A2N8KP39_9BURK</name>
<evidence type="ECO:0000256" key="2">
    <source>
        <dbReference type="SAM" id="SignalP"/>
    </source>
</evidence>
<dbReference type="RefSeq" id="WP_102771143.1">
    <property type="nucleotide sequence ID" value="NZ_POQS01000001.1"/>
</dbReference>
<dbReference type="PANTHER" id="PTHR42928">
    <property type="entry name" value="TRICARBOXYLATE-BINDING PROTEIN"/>
    <property type="match status" value="1"/>
</dbReference>
<sequence length="324" mass="33985">MVSIKQMFAGLALAALQVLPGSGLAAPAWPERPVTVVIAYPAGGAADVVARIVLNELAANLGQPFIAESRPGANSNIGAEWVARARPDGYTLLVSGPWFAINQYIETGRRWQPDSLVPVARFALTDNLLAVPASAPYRDLAGYVAHARGQTDPPLQYASPGAGSTQRMAAELFLAQAGIKVDSVQYKGAPPIIPDLVSGRVSMAVLAAANVTSLIQAGKLKGLATFGETRGPSTPDIPTMAEQGYPKAVVTSWFGLHAPAGTPPEVIRRLSDSVGKVVSKPAVQAALRAADAQPAFLDSQDFAAYIRSQQTLWQELAADLEGKK</sequence>
<evidence type="ECO:0000313" key="3">
    <source>
        <dbReference type="EMBL" id="PND35199.1"/>
    </source>
</evidence>
<keyword evidence="4" id="KW-1185">Reference proteome</keyword>
<comment type="caution">
    <text evidence="3">The sequence shown here is derived from an EMBL/GenBank/DDBJ whole genome shotgun (WGS) entry which is preliminary data.</text>
</comment>
<dbReference type="Gene3D" id="3.40.190.10">
    <property type="entry name" value="Periplasmic binding protein-like II"/>
    <property type="match status" value="1"/>
</dbReference>
<evidence type="ECO:0000313" key="4">
    <source>
        <dbReference type="Proteomes" id="UP000235994"/>
    </source>
</evidence>
<protein>
    <submittedName>
        <fullName evidence="3">Tripartite tricarboxylate transporter substrate binding protein</fullName>
    </submittedName>
</protein>
<feature type="signal peptide" evidence="2">
    <location>
        <begin position="1"/>
        <end position="25"/>
    </location>
</feature>
<accession>A0A2N8KP39</accession>
<comment type="similarity">
    <text evidence="1">Belongs to the UPF0065 (bug) family.</text>
</comment>
<dbReference type="CDD" id="cd07012">
    <property type="entry name" value="PBP2_Bug_TTT"/>
    <property type="match status" value="1"/>
</dbReference>
<reference evidence="3 4" key="1">
    <citation type="submission" date="2018-01" db="EMBL/GenBank/DDBJ databases">
        <title>The draft genome of an aniline degradation strain ANB-1.</title>
        <authorList>
            <person name="Zhang L."/>
            <person name="Jiang J."/>
        </authorList>
    </citation>
    <scope>NUCLEOTIDE SEQUENCE [LARGE SCALE GENOMIC DNA]</scope>
    <source>
        <strain evidence="3 4">ANB-1</strain>
    </source>
</reference>
<keyword evidence="2" id="KW-0732">Signal</keyword>
<dbReference type="EMBL" id="POQS01000001">
    <property type="protein sequence ID" value="PND35199.1"/>
    <property type="molecule type" value="Genomic_DNA"/>
</dbReference>
<dbReference type="PIRSF" id="PIRSF017082">
    <property type="entry name" value="YflP"/>
    <property type="match status" value="1"/>
</dbReference>
<dbReference type="Pfam" id="PF03401">
    <property type="entry name" value="TctC"/>
    <property type="match status" value="1"/>
</dbReference>
<feature type="chain" id="PRO_5014834890" evidence="2">
    <location>
        <begin position="26"/>
        <end position="324"/>
    </location>
</feature>
<dbReference type="AlphaFoldDB" id="A0A2N8KP39"/>
<dbReference type="InterPro" id="IPR042100">
    <property type="entry name" value="Bug_dom1"/>
</dbReference>